<dbReference type="EMBL" id="JAVRJZ010000017">
    <property type="protein sequence ID" value="KAK2709382.1"/>
    <property type="molecule type" value="Genomic_DNA"/>
</dbReference>
<evidence type="ECO:0000259" key="1">
    <source>
        <dbReference type="PROSITE" id="PS50003"/>
    </source>
</evidence>
<protein>
    <recommendedName>
        <fullName evidence="1">PH domain-containing protein</fullName>
    </recommendedName>
</protein>
<reference evidence="2" key="1">
    <citation type="submission" date="2023-07" db="EMBL/GenBank/DDBJ databases">
        <title>Chromosome-level genome assembly of Artemia franciscana.</title>
        <authorList>
            <person name="Jo E."/>
        </authorList>
    </citation>
    <scope>NUCLEOTIDE SEQUENCE</scope>
    <source>
        <tissue evidence="2">Whole body</tissue>
    </source>
</reference>
<dbReference type="InterPro" id="IPR001849">
    <property type="entry name" value="PH_domain"/>
</dbReference>
<organism evidence="2 3">
    <name type="scientific">Artemia franciscana</name>
    <name type="common">Brine shrimp</name>
    <name type="synonym">Artemia sanfranciscana</name>
    <dbReference type="NCBI Taxonomy" id="6661"/>
    <lineage>
        <taxon>Eukaryota</taxon>
        <taxon>Metazoa</taxon>
        <taxon>Ecdysozoa</taxon>
        <taxon>Arthropoda</taxon>
        <taxon>Crustacea</taxon>
        <taxon>Branchiopoda</taxon>
        <taxon>Anostraca</taxon>
        <taxon>Artemiidae</taxon>
        <taxon>Artemia</taxon>
    </lineage>
</organism>
<dbReference type="GO" id="GO:0010008">
    <property type="term" value="C:endosome membrane"/>
    <property type="evidence" value="ECO:0007669"/>
    <property type="project" value="TreeGrafter"/>
</dbReference>
<dbReference type="AlphaFoldDB" id="A0AA88HPG2"/>
<dbReference type="Pfam" id="PF00169">
    <property type="entry name" value="PH"/>
    <property type="match status" value="1"/>
</dbReference>
<dbReference type="PROSITE" id="PS50003">
    <property type="entry name" value="PH_DOMAIN"/>
    <property type="match status" value="1"/>
</dbReference>
<evidence type="ECO:0000313" key="2">
    <source>
        <dbReference type="EMBL" id="KAK2709382.1"/>
    </source>
</evidence>
<evidence type="ECO:0000313" key="3">
    <source>
        <dbReference type="Proteomes" id="UP001187531"/>
    </source>
</evidence>
<dbReference type="SMART" id="SM00233">
    <property type="entry name" value="PH"/>
    <property type="match status" value="1"/>
</dbReference>
<proteinExistence type="predicted"/>
<name>A0AA88HPG2_ARTSF</name>
<dbReference type="GO" id="GO:0007030">
    <property type="term" value="P:Golgi organization"/>
    <property type="evidence" value="ECO:0007669"/>
    <property type="project" value="TreeGrafter"/>
</dbReference>
<dbReference type="InterPro" id="IPR011993">
    <property type="entry name" value="PH-like_dom_sf"/>
</dbReference>
<feature type="domain" description="PH" evidence="1">
    <location>
        <begin position="306"/>
        <end position="407"/>
    </location>
</feature>
<dbReference type="GO" id="GO:0019894">
    <property type="term" value="F:kinesin binding"/>
    <property type="evidence" value="ECO:0007669"/>
    <property type="project" value="TreeGrafter"/>
</dbReference>
<dbReference type="InterPro" id="IPR053015">
    <property type="entry name" value="PH_domain-containing_M2"/>
</dbReference>
<accession>A0AA88HPG2</accession>
<dbReference type="GO" id="GO:0032880">
    <property type="term" value="P:regulation of protein localization"/>
    <property type="evidence" value="ECO:0007669"/>
    <property type="project" value="TreeGrafter"/>
</dbReference>
<dbReference type="EMBL" id="JAVRJZ010000017">
    <property type="protein sequence ID" value="KAK2709385.1"/>
    <property type="molecule type" value="Genomic_DNA"/>
</dbReference>
<dbReference type="GO" id="GO:0032418">
    <property type="term" value="P:lysosome localization"/>
    <property type="evidence" value="ECO:0007669"/>
    <property type="project" value="TreeGrafter"/>
</dbReference>
<sequence>MTQNISNRRKHLLPSEVVGHFLVPQRKPRPRSELITKEVLFGSCSDLSSTSEVVNKRRRRRTSLMKMCRSEVNLSKTVSFLDLSERGAPEGQEDPAINTSFCSSVVGMPKSVYKPNKTELLAWAGEKLNNRKLERFPLYIKHVTPVAAEMDLELKIPSKKPLRKIQSHFSLEEGETIKKCWNLLSWVTDDSCQSTVFCLTTQRVCKLMPDGSFNGSITLANITHIEISCNYTRIDINGNCLMSLLVPDHELCLSIVSSVEHLRRNFGLIDTIIRSPNYELLKGNIFASFILRDVDGGGAFQLDVSDETASGHMMYCRLHKEKVIRWVSGFFVLRGRVLQCFTAAKSPHAKWDIPLRESGMRVTLGSNANYRPNTIELWYQSKTVLILAASSSEEAYKWFSKISRTLDALSPVKIHRPLTLQHRILVLNSSGIFLLKWDKKHLRQEISAKLEQIGTIKLDPELDSAFLSVDFEWQEAEDLAGDWVLHYPSWKHMEEFLSSIRDHLPDTAEICYFEEGSYLLQRCRNVSEVLSFDYTEEK</sequence>
<dbReference type="PANTHER" id="PTHR46556">
    <property type="entry name" value="PLECKSTRIN HOMOLOGY DOMAIN-CONTAINING FAMILY M MEMBER 2"/>
    <property type="match status" value="1"/>
</dbReference>
<keyword evidence="3" id="KW-1185">Reference proteome</keyword>
<dbReference type="PANTHER" id="PTHR46556:SF1">
    <property type="entry name" value="PLECKSTRIN HOMOLOGY DOMAIN-CONTAINING FAMILY M MEMBER 2"/>
    <property type="match status" value="1"/>
</dbReference>
<dbReference type="Proteomes" id="UP001187531">
    <property type="component" value="Unassembled WGS sequence"/>
</dbReference>
<gene>
    <name evidence="2" type="ORF">QYM36_013148</name>
</gene>
<comment type="caution">
    <text evidence="2">The sequence shown here is derived from an EMBL/GenBank/DDBJ whole genome shotgun (WGS) entry which is preliminary data.</text>
</comment>
<dbReference type="Gene3D" id="2.30.29.30">
    <property type="entry name" value="Pleckstrin-homology domain (PH domain)/Phosphotyrosine-binding domain (PTB)"/>
    <property type="match status" value="1"/>
</dbReference>
<dbReference type="SUPFAM" id="SSF50729">
    <property type="entry name" value="PH domain-like"/>
    <property type="match status" value="1"/>
</dbReference>
<dbReference type="EMBL" id="JAVRJZ010000017">
    <property type="protein sequence ID" value="KAK2709384.1"/>
    <property type="molecule type" value="Genomic_DNA"/>
</dbReference>